<dbReference type="eggNOG" id="ENOG502RXJR">
    <property type="taxonomic scope" value="Eukaryota"/>
</dbReference>
<name>A0A1X7VNP7_AMPQE</name>
<dbReference type="GO" id="GO:0020037">
    <property type="term" value="F:heme binding"/>
    <property type="evidence" value="ECO:0007669"/>
    <property type="project" value="TreeGrafter"/>
</dbReference>
<organism evidence="3">
    <name type="scientific">Amphimedon queenslandica</name>
    <name type="common">Sponge</name>
    <dbReference type="NCBI Taxonomy" id="400682"/>
    <lineage>
        <taxon>Eukaryota</taxon>
        <taxon>Metazoa</taxon>
        <taxon>Porifera</taxon>
        <taxon>Demospongiae</taxon>
        <taxon>Heteroscleromorpha</taxon>
        <taxon>Haplosclerida</taxon>
        <taxon>Niphatidae</taxon>
        <taxon>Amphimedon</taxon>
    </lineage>
</organism>
<comment type="similarity">
    <text evidence="1">Belongs to the HEBP family.</text>
</comment>
<dbReference type="KEGG" id="aqu:100634221"/>
<dbReference type="OMA" id="VKSGCTD"/>
<dbReference type="OrthoDB" id="6424451at2759"/>
<proteinExistence type="inferred from homology"/>
<dbReference type="STRING" id="400682.A0A1X7VNP7"/>
<sequence length="210" mass="23421">MKLLAISGALVLLFSITGAFSLYKEDSEKPSFCRDFDCPTYTVVAKKESYEERKYDPSKWVGTTIGAMNWTSALDTGYSKLYKYRNGANKGNVKIPMATPVATKIEPGQGPACESNFTILFFVPFKYQDNTPVPTDSSIAIVNLPSITAYVGSFGGFENEDNLVTQATDLATSLANNNIDFVQEYYFTAEYDSPDKKIDRHNEIWFLAKN</sequence>
<dbReference type="PANTHER" id="PTHR11220">
    <property type="entry name" value="HEME-BINDING PROTEIN-RELATED"/>
    <property type="match status" value="1"/>
</dbReference>
<reference evidence="4" key="1">
    <citation type="journal article" date="2010" name="Nature">
        <title>The Amphimedon queenslandica genome and the evolution of animal complexity.</title>
        <authorList>
            <person name="Srivastava M."/>
            <person name="Simakov O."/>
            <person name="Chapman J."/>
            <person name="Fahey B."/>
            <person name="Gauthier M.E."/>
            <person name="Mitros T."/>
            <person name="Richards G.S."/>
            <person name="Conaco C."/>
            <person name="Dacre M."/>
            <person name="Hellsten U."/>
            <person name="Larroux C."/>
            <person name="Putnam N.H."/>
            <person name="Stanke M."/>
            <person name="Adamska M."/>
            <person name="Darling A."/>
            <person name="Degnan S.M."/>
            <person name="Oakley T.H."/>
            <person name="Plachetzki D.C."/>
            <person name="Zhai Y."/>
            <person name="Adamski M."/>
            <person name="Calcino A."/>
            <person name="Cummins S.F."/>
            <person name="Goodstein D.M."/>
            <person name="Harris C."/>
            <person name="Jackson D.J."/>
            <person name="Leys S.P."/>
            <person name="Shu S."/>
            <person name="Woodcroft B.J."/>
            <person name="Vervoort M."/>
            <person name="Kosik K.S."/>
            <person name="Manning G."/>
            <person name="Degnan B.M."/>
            <person name="Rokhsar D.S."/>
        </authorList>
    </citation>
    <scope>NUCLEOTIDE SEQUENCE [LARGE SCALE GENOMIC DNA]</scope>
</reference>
<evidence type="ECO:0008006" key="5">
    <source>
        <dbReference type="Google" id="ProtNLM"/>
    </source>
</evidence>
<protein>
    <recommendedName>
        <fullName evidence="5">Heme-binding protein 2</fullName>
    </recommendedName>
</protein>
<reference evidence="3" key="2">
    <citation type="submission" date="2017-05" db="UniProtKB">
        <authorList>
            <consortium name="EnsemblMetazoa"/>
        </authorList>
    </citation>
    <scope>IDENTIFICATION</scope>
</reference>
<dbReference type="Proteomes" id="UP000007879">
    <property type="component" value="Unassembled WGS sequence"/>
</dbReference>
<dbReference type="InterPro" id="IPR006917">
    <property type="entry name" value="SOUL_heme-bd"/>
</dbReference>
<dbReference type="Gene3D" id="3.20.80.10">
    <property type="entry name" value="Regulatory factor, effector binding domain"/>
    <property type="match status" value="1"/>
</dbReference>
<evidence type="ECO:0000256" key="1">
    <source>
        <dbReference type="ARBA" id="ARBA00009817"/>
    </source>
</evidence>
<keyword evidence="2" id="KW-0732">Signal</keyword>
<dbReference type="InParanoid" id="A0A1X7VNP7"/>
<evidence type="ECO:0000256" key="2">
    <source>
        <dbReference type="SAM" id="SignalP"/>
    </source>
</evidence>
<dbReference type="EnsemblMetazoa" id="Aqu2.1.41008_001">
    <property type="protein sequence ID" value="Aqu2.1.41008_001"/>
    <property type="gene ID" value="Aqu2.1.41008"/>
</dbReference>
<dbReference type="EnsemblMetazoa" id="XM_020008279.1">
    <property type="protein sequence ID" value="XP_019863838.1"/>
    <property type="gene ID" value="LOC100634221"/>
</dbReference>
<keyword evidence="4" id="KW-1185">Reference proteome</keyword>
<dbReference type="PANTHER" id="PTHR11220:SF72">
    <property type="entry name" value="HEME-BINDING PROTEIN 2-LIKE ISOFORM X2"/>
    <property type="match status" value="1"/>
</dbReference>
<dbReference type="SUPFAM" id="SSF55136">
    <property type="entry name" value="Probable bacterial effector-binding domain"/>
    <property type="match status" value="1"/>
</dbReference>
<dbReference type="FunFam" id="3.20.80.10:FF:000002">
    <property type="entry name" value="Heme-binding protein 2"/>
    <property type="match status" value="1"/>
</dbReference>
<dbReference type="Pfam" id="PF04832">
    <property type="entry name" value="SOUL"/>
    <property type="match status" value="1"/>
</dbReference>
<accession>A0A1X7VNP7</accession>
<dbReference type="AlphaFoldDB" id="A0A1X7VNP7"/>
<evidence type="ECO:0000313" key="3">
    <source>
        <dbReference type="EnsemblMetazoa" id="Aqu2.1.41008_001"/>
    </source>
</evidence>
<dbReference type="InterPro" id="IPR011256">
    <property type="entry name" value="Reg_factor_effector_dom_sf"/>
</dbReference>
<evidence type="ECO:0000313" key="4">
    <source>
        <dbReference type="Proteomes" id="UP000007879"/>
    </source>
</evidence>
<gene>
    <name evidence="3" type="primary">100634221</name>
</gene>
<feature type="chain" id="PRO_5010856850" description="Heme-binding protein 2" evidence="2">
    <location>
        <begin position="20"/>
        <end position="210"/>
    </location>
</feature>
<feature type="signal peptide" evidence="2">
    <location>
        <begin position="1"/>
        <end position="19"/>
    </location>
</feature>